<dbReference type="Gene3D" id="3.40.1110.10">
    <property type="entry name" value="Calcium-transporting ATPase, cytoplasmic domain N"/>
    <property type="match status" value="1"/>
</dbReference>
<feature type="transmembrane region" description="Helical" evidence="13">
    <location>
        <begin position="704"/>
        <end position="723"/>
    </location>
</feature>
<evidence type="ECO:0000256" key="4">
    <source>
        <dbReference type="ARBA" id="ARBA00022692"/>
    </source>
</evidence>
<keyword evidence="7" id="KW-0187">Copper transport</keyword>
<dbReference type="InterPro" id="IPR059000">
    <property type="entry name" value="ATPase_P-type_domA"/>
</dbReference>
<organism evidence="16 17">
    <name type="scientific">Quadrisphaera granulorum</name>
    <dbReference type="NCBI Taxonomy" id="317664"/>
    <lineage>
        <taxon>Bacteria</taxon>
        <taxon>Bacillati</taxon>
        <taxon>Actinomycetota</taxon>
        <taxon>Actinomycetes</taxon>
        <taxon>Kineosporiales</taxon>
        <taxon>Kineosporiaceae</taxon>
        <taxon>Quadrisphaera</taxon>
    </lineage>
</organism>
<dbReference type="GO" id="GO:0016887">
    <property type="term" value="F:ATP hydrolysis activity"/>
    <property type="evidence" value="ECO:0007669"/>
    <property type="project" value="InterPro"/>
</dbReference>
<dbReference type="CDD" id="cd02094">
    <property type="entry name" value="P-type_ATPase_Cu-like"/>
    <property type="match status" value="1"/>
</dbReference>
<keyword evidence="4 13" id="KW-0812">Transmembrane</keyword>
<dbReference type="GO" id="GO:0055070">
    <property type="term" value="P:copper ion homeostasis"/>
    <property type="evidence" value="ECO:0007669"/>
    <property type="project" value="TreeGrafter"/>
</dbReference>
<dbReference type="Pfam" id="PF19335">
    <property type="entry name" value="HMBD"/>
    <property type="match status" value="1"/>
</dbReference>
<evidence type="ECO:0000256" key="2">
    <source>
        <dbReference type="ARBA" id="ARBA00006024"/>
    </source>
</evidence>
<feature type="transmembrane region" description="Helical" evidence="13">
    <location>
        <begin position="96"/>
        <end position="117"/>
    </location>
</feature>
<dbReference type="InterPro" id="IPR023214">
    <property type="entry name" value="HAD_sf"/>
</dbReference>
<dbReference type="GO" id="GO:0005886">
    <property type="term" value="C:plasma membrane"/>
    <property type="evidence" value="ECO:0007669"/>
    <property type="project" value="UniProtKB-SubCell"/>
</dbReference>
<evidence type="ECO:0000256" key="5">
    <source>
        <dbReference type="ARBA" id="ARBA00022723"/>
    </source>
</evidence>
<evidence type="ECO:0000256" key="13">
    <source>
        <dbReference type="RuleBase" id="RU362081"/>
    </source>
</evidence>
<dbReference type="Proteomes" id="UP000245469">
    <property type="component" value="Unassembled WGS sequence"/>
</dbReference>
<dbReference type="Gene3D" id="1.20.1110.10">
    <property type="entry name" value="Calcium-transporting ATPase, transmembrane domain"/>
    <property type="match status" value="1"/>
</dbReference>
<dbReference type="PANTHER" id="PTHR43520">
    <property type="entry name" value="ATP7, ISOFORM B"/>
    <property type="match status" value="1"/>
</dbReference>
<keyword evidence="3 13" id="KW-1003">Cell membrane</keyword>
<evidence type="ECO:0000256" key="3">
    <source>
        <dbReference type="ARBA" id="ARBA00022475"/>
    </source>
</evidence>
<dbReference type="NCBIfam" id="TIGR01494">
    <property type="entry name" value="ATPase_P-type"/>
    <property type="match status" value="1"/>
</dbReference>
<evidence type="ECO:0000256" key="6">
    <source>
        <dbReference type="ARBA" id="ARBA00022741"/>
    </source>
</evidence>
<evidence type="ECO:0000256" key="9">
    <source>
        <dbReference type="ARBA" id="ARBA00022967"/>
    </source>
</evidence>
<accession>A0A316A429</accession>
<evidence type="ECO:0000313" key="16">
    <source>
        <dbReference type="EMBL" id="PWJ52736.1"/>
    </source>
</evidence>
<keyword evidence="6 13" id="KW-0547">Nucleotide-binding</keyword>
<dbReference type="PANTHER" id="PTHR43520:SF8">
    <property type="entry name" value="P-TYPE CU(+) TRANSPORTER"/>
    <property type="match status" value="1"/>
</dbReference>
<dbReference type="PRINTS" id="PR00943">
    <property type="entry name" value="CUATPASE"/>
</dbReference>
<gene>
    <name evidence="16" type="ORF">BXY45_118112</name>
</gene>
<reference evidence="16 17" key="1">
    <citation type="submission" date="2018-03" db="EMBL/GenBank/DDBJ databases">
        <title>Genomic Encyclopedia of Archaeal and Bacterial Type Strains, Phase II (KMG-II): from individual species to whole genera.</title>
        <authorList>
            <person name="Goeker M."/>
        </authorList>
    </citation>
    <scope>NUCLEOTIDE SEQUENCE [LARGE SCALE GENOMIC DNA]</scope>
    <source>
        <strain evidence="16 17">DSM 44889</strain>
    </source>
</reference>
<dbReference type="InterPro" id="IPR045800">
    <property type="entry name" value="HMBD"/>
</dbReference>
<dbReference type="SUPFAM" id="SSF81653">
    <property type="entry name" value="Calcium ATPase, transduction domain A"/>
    <property type="match status" value="1"/>
</dbReference>
<dbReference type="AlphaFoldDB" id="A0A316A429"/>
<dbReference type="InterPro" id="IPR001757">
    <property type="entry name" value="P_typ_ATPase"/>
</dbReference>
<feature type="transmembrane region" description="Helical" evidence="13">
    <location>
        <begin position="735"/>
        <end position="753"/>
    </location>
</feature>
<dbReference type="Pfam" id="PF00702">
    <property type="entry name" value="Hydrolase"/>
    <property type="match status" value="1"/>
</dbReference>
<name>A0A316A429_9ACTN</name>
<dbReference type="NCBIfam" id="TIGR01525">
    <property type="entry name" value="ATPase-IB_hvy"/>
    <property type="match status" value="1"/>
</dbReference>
<dbReference type="GO" id="GO:0043682">
    <property type="term" value="F:P-type divalent copper transporter activity"/>
    <property type="evidence" value="ECO:0007669"/>
    <property type="project" value="TreeGrafter"/>
</dbReference>
<sequence length="758" mass="78436">MSVDPDGPLTAERDGQRYAFCSEHCRSRFLAGGTTEDDGAANAPDDPSAIYTCPMHPEVRQQGPGSCPECGMALEPLEVTAEAGPNPELADMTRRLWVAAALAALVVVLEMGSHLVPALHRLLPPATSAWVQLVLTTPVVLWAGWPFLERGWTSVRTRRLNMFTLIALGVGVAWLYSVVATVAPGVFPPELAGEGGRPAVYFEPAAVIVALVLVGQVLELRARERTSGAVRALLRLAPPTALRVTPRTACGHGGEEVEVPLEQVAVGDLLRVRPGERVPVDGVVVEGRSSVDESMVTGEPMPVTKAEGDTVVGGTTASGGGFLMRAEGVGRDTVLARIVASVQEAQRSKAPVQRVADRVSAVFVPVVVLVAVVAFAVWALAGPEPRLPHALVVAVSVLIIACPCALGLATPMSIGVGVGRGAQLGVLVRSAEALERLERVDVVVLDKTGTLTQGRPSAELVATECAFDADDVLRWAAAAERGSEHPLARAVEAAAVERGLTAPDSTEFRAPAGRGVSALVEGRRVLVGSPAFLAESGVERAGAFERDVAALRARGGTAVLVAVDGDPAGLLAVTDLVRESAPAAVAALRAEGLDVVMLTGDARATAVAVAHSLGIERVEAEVRPEDKAALVAELRAQGRVVAMVGDGVNDAPALAAADVGIAMGSGTDVAVEGAGIVLLHSDLRALVRARALSRATMRNIRQNLWFAFAYNGAGIPLAAGALYPLVGVLLSPELAAAAMALSSVSVIGNALRLRRASL</sequence>
<comment type="caution">
    <text evidence="16">The sequence shown here is derived from an EMBL/GenBank/DDBJ whole genome shotgun (WGS) entry which is preliminary data.</text>
</comment>
<dbReference type="SUPFAM" id="SSF56784">
    <property type="entry name" value="HAD-like"/>
    <property type="match status" value="1"/>
</dbReference>
<proteinExistence type="inferred from homology"/>
<dbReference type="PROSITE" id="PS01229">
    <property type="entry name" value="COF_2"/>
    <property type="match status" value="1"/>
</dbReference>
<dbReference type="PRINTS" id="PR00119">
    <property type="entry name" value="CATATPASE"/>
</dbReference>
<dbReference type="PROSITE" id="PS00154">
    <property type="entry name" value="ATPASE_E1_E2"/>
    <property type="match status" value="1"/>
</dbReference>
<feature type="domain" description="P-type ATPase A" evidence="14">
    <location>
        <begin position="248"/>
        <end position="343"/>
    </location>
</feature>
<dbReference type="SFLD" id="SFLDS00003">
    <property type="entry name" value="Haloacid_Dehalogenase"/>
    <property type="match status" value="1"/>
</dbReference>
<keyword evidence="11" id="KW-0186">Copper</keyword>
<evidence type="ECO:0000259" key="15">
    <source>
        <dbReference type="Pfam" id="PF19335"/>
    </source>
</evidence>
<dbReference type="Gene3D" id="3.40.50.1000">
    <property type="entry name" value="HAD superfamily/HAD-like"/>
    <property type="match status" value="1"/>
</dbReference>
<feature type="transmembrane region" description="Helical" evidence="13">
    <location>
        <begin position="199"/>
        <end position="218"/>
    </location>
</feature>
<feature type="transmembrane region" description="Helical" evidence="13">
    <location>
        <begin position="160"/>
        <end position="179"/>
    </location>
</feature>
<keyword evidence="7" id="KW-0406">Ion transport</keyword>
<dbReference type="InterPro" id="IPR008250">
    <property type="entry name" value="ATPase_P-typ_transduc_dom_A_sf"/>
</dbReference>
<comment type="similarity">
    <text evidence="2 13">Belongs to the cation transport ATPase (P-type) (TC 3.A.3) family. Type IB subfamily.</text>
</comment>
<dbReference type="NCBIfam" id="TIGR01511">
    <property type="entry name" value="ATPase-IB1_Cu"/>
    <property type="match status" value="1"/>
</dbReference>
<dbReference type="InterPro" id="IPR023299">
    <property type="entry name" value="ATPase_P-typ_cyto_dom_N"/>
</dbReference>
<dbReference type="SFLD" id="SFLDF00027">
    <property type="entry name" value="p-type_atpase"/>
    <property type="match status" value="1"/>
</dbReference>
<feature type="transmembrane region" description="Helical" evidence="13">
    <location>
        <begin position="359"/>
        <end position="381"/>
    </location>
</feature>
<evidence type="ECO:0000256" key="7">
    <source>
        <dbReference type="ARBA" id="ARBA00022796"/>
    </source>
</evidence>
<dbReference type="Gene3D" id="2.70.150.10">
    <property type="entry name" value="Calcium-transporting ATPase, cytoplasmic transduction domain A"/>
    <property type="match status" value="1"/>
</dbReference>
<evidence type="ECO:0000256" key="10">
    <source>
        <dbReference type="ARBA" id="ARBA00022989"/>
    </source>
</evidence>
<comment type="subcellular location">
    <subcellularLocation>
        <location evidence="1">Cell membrane</location>
        <topology evidence="1">Multi-pass membrane protein</topology>
    </subcellularLocation>
</comment>
<dbReference type="GO" id="GO:0005524">
    <property type="term" value="F:ATP binding"/>
    <property type="evidence" value="ECO:0007669"/>
    <property type="project" value="UniProtKB-UniRule"/>
</dbReference>
<evidence type="ECO:0000256" key="8">
    <source>
        <dbReference type="ARBA" id="ARBA00022840"/>
    </source>
</evidence>
<feature type="transmembrane region" description="Helical" evidence="13">
    <location>
        <begin position="129"/>
        <end position="148"/>
    </location>
</feature>
<dbReference type="SFLD" id="SFLDG00002">
    <property type="entry name" value="C1.7:_P-type_atpase_like"/>
    <property type="match status" value="1"/>
</dbReference>
<evidence type="ECO:0000259" key="14">
    <source>
        <dbReference type="Pfam" id="PF00122"/>
    </source>
</evidence>
<keyword evidence="9" id="KW-1278">Translocase</keyword>
<dbReference type="InterPro" id="IPR018303">
    <property type="entry name" value="ATPase_P-typ_P_site"/>
</dbReference>
<keyword evidence="5 13" id="KW-0479">Metal-binding</keyword>
<keyword evidence="12 13" id="KW-0472">Membrane</keyword>
<keyword evidence="10 13" id="KW-1133">Transmembrane helix</keyword>
<evidence type="ECO:0000313" key="17">
    <source>
        <dbReference type="Proteomes" id="UP000245469"/>
    </source>
</evidence>
<evidence type="ECO:0000256" key="1">
    <source>
        <dbReference type="ARBA" id="ARBA00004651"/>
    </source>
</evidence>
<dbReference type="InterPro" id="IPR044492">
    <property type="entry name" value="P_typ_ATPase_HD_dom"/>
</dbReference>
<dbReference type="GO" id="GO:0005507">
    <property type="term" value="F:copper ion binding"/>
    <property type="evidence" value="ECO:0007669"/>
    <property type="project" value="TreeGrafter"/>
</dbReference>
<dbReference type="InterPro" id="IPR036412">
    <property type="entry name" value="HAD-like_sf"/>
</dbReference>
<feature type="domain" description="Heavy metal binding" evidence="15">
    <location>
        <begin position="51"/>
        <end position="76"/>
    </location>
</feature>
<evidence type="ECO:0000256" key="12">
    <source>
        <dbReference type="ARBA" id="ARBA00023136"/>
    </source>
</evidence>
<dbReference type="InterPro" id="IPR027256">
    <property type="entry name" value="P-typ_ATPase_IB"/>
</dbReference>
<dbReference type="SUPFAM" id="SSF81665">
    <property type="entry name" value="Calcium ATPase, transmembrane domain M"/>
    <property type="match status" value="1"/>
</dbReference>
<dbReference type="InterPro" id="IPR023298">
    <property type="entry name" value="ATPase_P-typ_TM_dom_sf"/>
</dbReference>
<keyword evidence="7" id="KW-0813">Transport</keyword>
<keyword evidence="8 13" id="KW-0067">ATP-binding</keyword>
<dbReference type="FunFam" id="2.70.150.10:FF:000020">
    <property type="entry name" value="Copper-exporting P-type ATPase A"/>
    <property type="match status" value="1"/>
</dbReference>
<keyword evidence="17" id="KW-1185">Reference proteome</keyword>
<feature type="transmembrane region" description="Helical" evidence="13">
    <location>
        <begin position="387"/>
        <end position="410"/>
    </location>
</feature>
<dbReference type="EMBL" id="QGDQ01000018">
    <property type="protein sequence ID" value="PWJ52736.1"/>
    <property type="molecule type" value="Genomic_DNA"/>
</dbReference>
<dbReference type="OrthoDB" id="7059309at2"/>
<evidence type="ECO:0000256" key="11">
    <source>
        <dbReference type="ARBA" id="ARBA00023008"/>
    </source>
</evidence>
<dbReference type="Pfam" id="PF00122">
    <property type="entry name" value="E1-E2_ATPase"/>
    <property type="match status" value="1"/>
</dbReference>
<protein>
    <submittedName>
        <fullName evidence="16">Cu+-exporting ATPase</fullName>
    </submittedName>
</protein>